<name>A0A918KHU8_9ACTN</name>
<proteinExistence type="predicted"/>
<dbReference type="SUPFAM" id="SSF55961">
    <property type="entry name" value="Bet v1-like"/>
    <property type="match status" value="1"/>
</dbReference>
<reference evidence="2" key="2">
    <citation type="submission" date="2020-09" db="EMBL/GenBank/DDBJ databases">
        <authorList>
            <person name="Sun Q."/>
            <person name="Ohkuma M."/>
        </authorList>
    </citation>
    <scope>NUCLEOTIDE SEQUENCE</scope>
    <source>
        <strain evidence="2">JCM 4956</strain>
    </source>
</reference>
<dbReference type="EMBL" id="BMWD01000010">
    <property type="protein sequence ID" value="GGX63154.1"/>
    <property type="molecule type" value="Genomic_DNA"/>
</dbReference>
<dbReference type="RefSeq" id="WP_190036303.1">
    <property type="nucleotide sequence ID" value="NZ_BMWD01000010.1"/>
</dbReference>
<evidence type="ECO:0000313" key="3">
    <source>
        <dbReference type="Proteomes" id="UP000645555"/>
    </source>
</evidence>
<dbReference type="Pfam" id="PF10604">
    <property type="entry name" value="Polyketide_cyc2"/>
    <property type="match status" value="1"/>
</dbReference>
<evidence type="ECO:0000256" key="1">
    <source>
        <dbReference type="SAM" id="MobiDB-lite"/>
    </source>
</evidence>
<dbReference type="CDD" id="cd07812">
    <property type="entry name" value="SRPBCC"/>
    <property type="match status" value="1"/>
</dbReference>
<organism evidence="2 3">
    <name type="scientific">Streptomyces fructofermentans</name>
    <dbReference type="NCBI Taxonomy" id="152141"/>
    <lineage>
        <taxon>Bacteria</taxon>
        <taxon>Bacillati</taxon>
        <taxon>Actinomycetota</taxon>
        <taxon>Actinomycetes</taxon>
        <taxon>Kitasatosporales</taxon>
        <taxon>Streptomycetaceae</taxon>
        <taxon>Streptomyces</taxon>
    </lineage>
</organism>
<comment type="caution">
    <text evidence="2">The sequence shown here is derived from an EMBL/GenBank/DDBJ whole genome shotgun (WGS) entry which is preliminary data.</text>
</comment>
<dbReference type="InterPro" id="IPR019587">
    <property type="entry name" value="Polyketide_cyclase/dehydratase"/>
</dbReference>
<feature type="compositionally biased region" description="Basic and acidic residues" evidence="1">
    <location>
        <begin position="139"/>
        <end position="148"/>
    </location>
</feature>
<dbReference type="Proteomes" id="UP000645555">
    <property type="component" value="Unassembled WGS sequence"/>
</dbReference>
<reference evidence="2" key="1">
    <citation type="journal article" date="2014" name="Int. J. Syst. Evol. Microbiol.">
        <title>Complete genome sequence of Corynebacterium casei LMG S-19264T (=DSM 44701T), isolated from a smear-ripened cheese.</title>
        <authorList>
            <consortium name="US DOE Joint Genome Institute (JGI-PGF)"/>
            <person name="Walter F."/>
            <person name="Albersmeier A."/>
            <person name="Kalinowski J."/>
            <person name="Ruckert C."/>
        </authorList>
    </citation>
    <scope>NUCLEOTIDE SEQUENCE</scope>
    <source>
        <strain evidence="2">JCM 4956</strain>
    </source>
</reference>
<dbReference type="Gene3D" id="3.30.530.20">
    <property type="match status" value="1"/>
</dbReference>
<dbReference type="InterPro" id="IPR023393">
    <property type="entry name" value="START-like_dom_sf"/>
</dbReference>
<gene>
    <name evidence="2" type="ORF">GCM10010515_33520</name>
</gene>
<evidence type="ECO:0000313" key="2">
    <source>
        <dbReference type="EMBL" id="GGX63154.1"/>
    </source>
</evidence>
<accession>A0A918KHU8</accession>
<keyword evidence="3" id="KW-1185">Reference proteome</keyword>
<feature type="region of interest" description="Disordered" evidence="1">
    <location>
        <begin position="139"/>
        <end position="161"/>
    </location>
</feature>
<feature type="compositionally biased region" description="Low complexity" evidence="1">
    <location>
        <begin position="149"/>
        <end position="161"/>
    </location>
</feature>
<sequence length="161" mass="17590">MAVRRRLIRRSPREVWAALADGTRYADWVVGAAASHPVRGRRPEVDSAIGYRVRVGCFDRTNRTVVRACAEERELELEADAGALGTARIAIELRPWGDDTLVIIDEHPLRGVGGLLHNVGVEALVQLRHRAMLGRLAERCESGRDRPEPAVADADPADGGA</sequence>
<protein>
    <submittedName>
        <fullName evidence="2">Polyketide cyclase</fullName>
    </submittedName>
</protein>
<dbReference type="AlphaFoldDB" id="A0A918KHU8"/>